<dbReference type="RefSeq" id="WP_312741725.1">
    <property type="nucleotide sequence ID" value="NZ_CP116968.1"/>
</dbReference>
<accession>A0AA96GFB8</accession>
<evidence type="ECO:0000313" key="2">
    <source>
        <dbReference type="Proteomes" id="UP001302494"/>
    </source>
</evidence>
<proteinExistence type="predicted"/>
<gene>
    <name evidence="1" type="ORF">PQG83_12950</name>
</gene>
<keyword evidence="2" id="KW-1185">Reference proteome</keyword>
<protein>
    <submittedName>
        <fullName evidence="1">Uncharacterized protein</fullName>
    </submittedName>
</protein>
<sequence length="164" mass="18443">MILLKFLHKHVFVLLIIIPVIFSLAGTGCSKKAPKYPEDHARFQRVVQAIKALEQAYVNQDASGFQELLLPLENLDLLEANVREDFATFSSIRLDLTIDRMVIDGDRISAFVSWQGNWERTAEGPSAQASGHGILLWSGNQVILLRRIEGDLPFGMTHRLDFPS</sequence>
<name>A0AA96GFB8_9BACT</name>
<dbReference type="KEGG" id="nneo:PQG83_12950"/>
<dbReference type="AlphaFoldDB" id="A0AA96GFB8"/>
<reference evidence="1 2" key="1">
    <citation type="submission" date="2023-01" db="EMBL/GenBank/DDBJ databases">
        <title>Cultivation and genomic characterization of new, ubiquitous marine nitrite-oxidizing bacteria from the Nitrospirales.</title>
        <authorList>
            <person name="Mueller A.J."/>
            <person name="Daebeler A."/>
            <person name="Herbold C.W."/>
            <person name="Kirkegaard R.H."/>
            <person name="Daims H."/>
        </authorList>
    </citation>
    <scope>NUCLEOTIDE SEQUENCE [LARGE SCALE GENOMIC DNA]</scope>
    <source>
        <strain evidence="1 2">DK</strain>
    </source>
</reference>
<evidence type="ECO:0000313" key="1">
    <source>
        <dbReference type="EMBL" id="WNM60666.1"/>
    </source>
</evidence>
<dbReference type="PROSITE" id="PS51257">
    <property type="entry name" value="PROKAR_LIPOPROTEIN"/>
    <property type="match status" value="1"/>
</dbReference>
<organism evidence="1 2">
    <name type="scientific">Candidatus Nitrospira neomarina</name>
    <dbReference type="NCBI Taxonomy" id="3020899"/>
    <lineage>
        <taxon>Bacteria</taxon>
        <taxon>Pseudomonadati</taxon>
        <taxon>Nitrospirota</taxon>
        <taxon>Nitrospiria</taxon>
        <taxon>Nitrospirales</taxon>
        <taxon>Nitrospiraceae</taxon>
        <taxon>Nitrospira</taxon>
    </lineage>
</organism>
<dbReference type="Proteomes" id="UP001302494">
    <property type="component" value="Chromosome"/>
</dbReference>
<dbReference type="EMBL" id="CP116968">
    <property type="protein sequence ID" value="WNM60666.1"/>
    <property type="molecule type" value="Genomic_DNA"/>
</dbReference>